<dbReference type="RefSeq" id="WP_143490440.1">
    <property type="nucleotide sequence ID" value="NZ_VJOY01000037.1"/>
</dbReference>
<comment type="caution">
    <text evidence="1">The sequence shown here is derived from an EMBL/GenBank/DDBJ whole genome shotgun (WGS) entry which is preliminary data.</text>
</comment>
<dbReference type="EMBL" id="VJOY01000037">
    <property type="protein sequence ID" value="TRX72719.1"/>
    <property type="molecule type" value="Genomic_DNA"/>
</dbReference>
<reference evidence="1 2" key="1">
    <citation type="submission" date="2019-07" db="EMBL/GenBank/DDBJ databases">
        <title>Pseudomonas mangiferae sp. nov., isolated from bark of mango tree in Thailand.</title>
        <authorList>
            <person name="Srisuk N."/>
            <person name="Anurat P."/>
        </authorList>
    </citation>
    <scope>NUCLEOTIDE SEQUENCE [LARGE SCALE GENOMIC DNA]</scope>
    <source>
        <strain evidence="1 2">DMKU_BBB3-04</strain>
    </source>
</reference>
<proteinExistence type="predicted"/>
<dbReference type="Proteomes" id="UP000315235">
    <property type="component" value="Unassembled WGS sequence"/>
</dbReference>
<dbReference type="AlphaFoldDB" id="A0A553GT89"/>
<sequence length="200" mass="23766">MPMKNKHSLEYFFLLIFMVASMKAFPYEKFPVRPLDGLFEVVSSDPSIEDVDPKLLTPELLYLKQKIRFSYMGPVGFDWPLRDEYKITLYPPFSKNYCKRHQWEYICDLKLTDAPLSYDGVLETERLKENSLSDDRFLNKYLKSPPYHFIMMYADGRATYEFFMLDWDTLIYSRGYEAEPAVAGDRNRIIVTQILKRVKE</sequence>
<accession>A0A553GT89</accession>
<keyword evidence="2" id="KW-1185">Reference proteome</keyword>
<name>A0A553GT89_9PSED</name>
<gene>
    <name evidence="1" type="ORF">FM069_21425</name>
</gene>
<evidence type="ECO:0000313" key="1">
    <source>
        <dbReference type="EMBL" id="TRX72719.1"/>
    </source>
</evidence>
<organism evidence="1 2">
    <name type="scientific">Pseudomonas mangiferae</name>
    <dbReference type="NCBI Taxonomy" id="2593654"/>
    <lineage>
        <taxon>Bacteria</taxon>
        <taxon>Pseudomonadati</taxon>
        <taxon>Pseudomonadota</taxon>
        <taxon>Gammaproteobacteria</taxon>
        <taxon>Pseudomonadales</taxon>
        <taxon>Pseudomonadaceae</taxon>
        <taxon>Pseudomonas</taxon>
    </lineage>
</organism>
<protein>
    <submittedName>
        <fullName evidence="1">Uncharacterized protein</fullName>
    </submittedName>
</protein>
<dbReference type="OrthoDB" id="9856660at2"/>
<evidence type="ECO:0000313" key="2">
    <source>
        <dbReference type="Proteomes" id="UP000315235"/>
    </source>
</evidence>